<accession>A0ABP9N0U3</accession>
<dbReference type="PANTHER" id="PTHR32071:SF81">
    <property type="entry name" value="PROPIONATE CATABOLISM OPERON REGULATORY PROTEIN"/>
    <property type="match status" value="1"/>
</dbReference>
<dbReference type="InterPro" id="IPR025943">
    <property type="entry name" value="Sigma_54_int_dom_ATP-bd_2"/>
</dbReference>
<protein>
    <submittedName>
        <fullName evidence="7">Propionate catabolism operon regulatory protein PrpR</fullName>
    </submittedName>
</protein>
<evidence type="ECO:0000256" key="1">
    <source>
        <dbReference type="ARBA" id="ARBA00022741"/>
    </source>
</evidence>
<dbReference type="InterPro" id="IPR010524">
    <property type="entry name" value="Sig_transdc_resp-reg_PrpR_N"/>
</dbReference>
<dbReference type="Gene3D" id="1.10.8.60">
    <property type="match status" value="1"/>
</dbReference>
<dbReference type="Gene3D" id="3.40.50.300">
    <property type="entry name" value="P-loop containing nucleotide triphosphate hydrolases"/>
    <property type="match status" value="1"/>
</dbReference>
<dbReference type="InterPro" id="IPR058031">
    <property type="entry name" value="AAA_lid_NorR"/>
</dbReference>
<dbReference type="Pfam" id="PF25601">
    <property type="entry name" value="AAA_lid_14"/>
    <property type="match status" value="1"/>
</dbReference>
<keyword evidence="4" id="KW-0238">DNA-binding</keyword>
<evidence type="ECO:0000313" key="8">
    <source>
        <dbReference type="Proteomes" id="UP001500631"/>
    </source>
</evidence>
<dbReference type="SUPFAM" id="SSF52540">
    <property type="entry name" value="P-loop containing nucleoside triphosphate hydrolases"/>
    <property type="match status" value="1"/>
</dbReference>
<dbReference type="PROSITE" id="PS00676">
    <property type="entry name" value="SIGMA54_INTERACT_2"/>
    <property type="match status" value="1"/>
</dbReference>
<dbReference type="SUPFAM" id="SSF159800">
    <property type="entry name" value="PrpR receptor domain-like"/>
    <property type="match status" value="1"/>
</dbReference>
<gene>
    <name evidence="7" type="primary">prpR</name>
    <name evidence="7" type="ORF">GCM10023338_19040</name>
</gene>
<dbReference type="InterPro" id="IPR002078">
    <property type="entry name" value="Sigma_54_int"/>
</dbReference>
<keyword evidence="2" id="KW-0067">ATP-binding</keyword>
<dbReference type="Gene3D" id="3.40.50.2300">
    <property type="match status" value="1"/>
</dbReference>
<dbReference type="Pfam" id="PF02954">
    <property type="entry name" value="HTH_8"/>
    <property type="match status" value="1"/>
</dbReference>
<dbReference type="NCBIfam" id="NF011953">
    <property type="entry name" value="PRK15424.1"/>
    <property type="match status" value="1"/>
</dbReference>
<keyword evidence="5" id="KW-0804">Transcription</keyword>
<keyword evidence="1" id="KW-0547">Nucleotide-binding</keyword>
<dbReference type="EMBL" id="BAABKE010000006">
    <property type="protein sequence ID" value="GAA5102135.1"/>
    <property type="molecule type" value="Genomic_DNA"/>
</dbReference>
<dbReference type="InterPro" id="IPR025944">
    <property type="entry name" value="Sigma_54_int_dom_CS"/>
</dbReference>
<evidence type="ECO:0000256" key="4">
    <source>
        <dbReference type="ARBA" id="ARBA00023125"/>
    </source>
</evidence>
<dbReference type="CDD" id="cd00009">
    <property type="entry name" value="AAA"/>
    <property type="match status" value="1"/>
</dbReference>
<dbReference type="InterPro" id="IPR002197">
    <property type="entry name" value="HTH_Fis"/>
</dbReference>
<evidence type="ECO:0000313" key="7">
    <source>
        <dbReference type="EMBL" id="GAA5102135.1"/>
    </source>
</evidence>
<evidence type="ECO:0000259" key="6">
    <source>
        <dbReference type="PROSITE" id="PS50045"/>
    </source>
</evidence>
<dbReference type="InterPro" id="IPR003593">
    <property type="entry name" value="AAA+_ATPase"/>
</dbReference>
<keyword evidence="3" id="KW-0805">Transcription regulation</keyword>
<dbReference type="InterPro" id="IPR009057">
    <property type="entry name" value="Homeodomain-like_sf"/>
</dbReference>
<sequence length="540" mass="61232">MSQTKNLNRPTIWTVSITHLYETFQEISNEFSEIAEIIPVKMSFEDAVSYIRTATKELHCDAIVAAGSNGAYLRDRLSIPVITVKESGFDLMHALARAKMISSQIGIISYRKPFPALAQFRDAFNIDITERTYYTKDDAKIMINEMKQAGIGVIVGAGMITELCRLANMPSVFLYSTDSIRDAFKNAIKIAKQSMALRDRHTKENNFSLHAKYHLNDIKGFSPSIERVRSAIMLYAKTPAPTLIQGESGTGKELIAHAIHHEYTAHFQHKTGKKQRPFVAINCSAIPESLLESELFGYEDGAFTGSRRGGKAGVFEIANNGTLFLDEIGEMPLSLQNRLLRVLEEKSIVRVGGYNPIPVDVKIIAATHAHLDEWVKEGKFRLDLFYRLGVLRIFNPPLRKRGRDIILLAESLLRQALTSLNMPIRQEYMTALQACDDSLLNYNWPGNIRELRNIMERIAIYLKANPRQLPTNELILDLSDERYIYNDETNYSLEKKSQSEEEHLRGLLKQFKGDKQAIANYLGVSRTTLWRKLKAAQLEN</sequence>
<dbReference type="Pfam" id="PF06506">
    <property type="entry name" value="PrpR_N"/>
    <property type="match status" value="1"/>
</dbReference>
<dbReference type="InterPro" id="IPR027417">
    <property type="entry name" value="P-loop_NTPase"/>
</dbReference>
<dbReference type="Proteomes" id="UP001500631">
    <property type="component" value="Unassembled WGS sequence"/>
</dbReference>
<dbReference type="PANTHER" id="PTHR32071">
    <property type="entry name" value="TRANSCRIPTIONAL REGULATORY PROTEIN"/>
    <property type="match status" value="1"/>
</dbReference>
<dbReference type="SUPFAM" id="SSF46689">
    <property type="entry name" value="Homeodomain-like"/>
    <property type="match status" value="1"/>
</dbReference>
<evidence type="ECO:0000256" key="3">
    <source>
        <dbReference type="ARBA" id="ARBA00023015"/>
    </source>
</evidence>
<feature type="domain" description="Sigma-54 factor interaction" evidence="6">
    <location>
        <begin position="218"/>
        <end position="460"/>
    </location>
</feature>
<dbReference type="InterPro" id="IPR012704">
    <property type="entry name" value="Sig_transdc_resp-reg_PrpR"/>
</dbReference>
<evidence type="ECO:0000256" key="5">
    <source>
        <dbReference type="ARBA" id="ARBA00023163"/>
    </source>
</evidence>
<organism evidence="7 8">
    <name type="scientific">Wohlfahrtiimonas larvae</name>
    <dbReference type="NCBI Taxonomy" id="1157986"/>
    <lineage>
        <taxon>Bacteria</taxon>
        <taxon>Pseudomonadati</taxon>
        <taxon>Pseudomonadota</taxon>
        <taxon>Gammaproteobacteria</taxon>
        <taxon>Cardiobacteriales</taxon>
        <taxon>Ignatzschineriaceae</taxon>
        <taxon>Wohlfahrtiimonas</taxon>
    </lineage>
</organism>
<evidence type="ECO:0000256" key="2">
    <source>
        <dbReference type="ARBA" id="ARBA00022840"/>
    </source>
</evidence>
<dbReference type="NCBIfam" id="TIGR02329">
    <property type="entry name" value="propionate_PrpR"/>
    <property type="match status" value="1"/>
</dbReference>
<dbReference type="SMART" id="SM00382">
    <property type="entry name" value="AAA"/>
    <property type="match status" value="1"/>
</dbReference>
<keyword evidence="8" id="KW-1185">Reference proteome</keyword>
<dbReference type="Gene3D" id="1.10.10.60">
    <property type="entry name" value="Homeodomain-like"/>
    <property type="match status" value="1"/>
</dbReference>
<dbReference type="PROSITE" id="PS00688">
    <property type="entry name" value="SIGMA54_INTERACT_3"/>
    <property type="match status" value="1"/>
</dbReference>
<proteinExistence type="predicted"/>
<comment type="caution">
    <text evidence="7">The sequence shown here is derived from an EMBL/GenBank/DDBJ whole genome shotgun (WGS) entry which is preliminary data.</text>
</comment>
<dbReference type="RefSeq" id="WP_077926355.1">
    <property type="nucleotide sequence ID" value="NZ_BAABKE010000006.1"/>
</dbReference>
<dbReference type="Pfam" id="PF00158">
    <property type="entry name" value="Sigma54_activat"/>
    <property type="match status" value="1"/>
</dbReference>
<reference evidence="8" key="1">
    <citation type="journal article" date="2019" name="Int. J. Syst. Evol. Microbiol.">
        <title>The Global Catalogue of Microorganisms (GCM) 10K type strain sequencing project: providing services to taxonomists for standard genome sequencing and annotation.</title>
        <authorList>
            <consortium name="The Broad Institute Genomics Platform"/>
            <consortium name="The Broad Institute Genome Sequencing Center for Infectious Disease"/>
            <person name="Wu L."/>
            <person name="Ma J."/>
        </authorList>
    </citation>
    <scope>NUCLEOTIDE SEQUENCE [LARGE SCALE GENOMIC DNA]</scope>
    <source>
        <strain evidence="8">JCM 18424</strain>
    </source>
</reference>
<dbReference type="PROSITE" id="PS50045">
    <property type="entry name" value="SIGMA54_INTERACT_4"/>
    <property type="match status" value="1"/>
</dbReference>
<name>A0ABP9N0U3_9GAMM</name>